<evidence type="ECO:0000313" key="4">
    <source>
        <dbReference type="Proteomes" id="UP000294919"/>
    </source>
</evidence>
<keyword evidence="2" id="KW-0472">Membrane</keyword>
<evidence type="ECO:0000256" key="2">
    <source>
        <dbReference type="SAM" id="Phobius"/>
    </source>
</evidence>
<accession>A0A4R2KZF4</accession>
<proteinExistence type="predicted"/>
<dbReference type="EMBL" id="SLWV01000002">
    <property type="protein sequence ID" value="TCO79313.1"/>
    <property type="molecule type" value="Genomic_DNA"/>
</dbReference>
<dbReference type="RefSeq" id="WP_132242102.1">
    <property type="nucleotide sequence ID" value="NZ_SLWV01000002.1"/>
</dbReference>
<sequence>MVVAQRKYNYLEEEAIYQPPKKNNANKHKESKKIKTIHKVQMILSIIIIASLCIGILLGYVKVSELKYKVNGLNKEIEQLEGVAENLRVDVEGIKRSDIIEKSAKEELGMQYPEKTQMVFLSVDNSKMPKSANAKEKAKLEKEKKTSIIAGIKGTVHKLFTLLD</sequence>
<feature type="coiled-coil region" evidence="1">
    <location>
        <begin position="63"/>
        <end position="97"/>
    </location>
</feature>
<organism evidence="3 4">
    <name type="scientific">Marinisporobacter balticus</name>
    <dbReference type="NCBI Taxonomy" id="2018667"/>
    <lineage>
        <taxon>Bacteria</taxon>
        <taxon>Bacillati</taxon>
        <taxon>Bacillota</taxon>
        <taxon>Clostridia</taxon>
        <taxon>Peptostreptococcales</taxon>
        <taxon>Thermotaleaceae</taxon>
        <taxon>Marinisporobacter</taxon>
    </lineage>
</organism>
<dbReference type="OrthoDB" id="1757177at2"/>
<dbReference type="GO" id="GO:0051301">
    <property type="term" value="P:cell division"/>
    <property type="evidence" value="ECO:0007669"/>
    <property type="project" value="UniProtKB-KW"/>
</dbReference>
<gene>
    <name evidence="3" type="ORF">EV214_10231</name>
</gene>
<evidence type="ECO:0000256" key="1">
    <source>
        <dbReference type="SAM" id="Coils"/>
    </source>
</evidence>
<keyword evidence="2" id="KW-0812">Transmembrane</keyword>
<name>A0A4R2KZF4_9FIRM</name>
<keyword evidence="4" id="KW-1185">Reference proteome</keyword>
<protein>
    <submittedName>
        <fullName evidence="3">Cell division protein FtsL</fullName>
    </submittedName>
</protein>
<reference evidence="3 4" key="1">
    <citation type="submission" date="2019-03" db="EMBL/GenBank/DDBJ databases">
        <title>Genomic Encyclopedia of Type Strains, Phase IV (KMG-IV): sequencing the most valuable type-strain genomes for metagenomic binning, comparative biology and taxonomic classification.</title>
        <authorList>
            <person name="Goeker M."/>
        </authorList>
    </citation>
    <scope>NUCLEOTIDE SEQUENCE [LARGE SCALE GENOMIC DNA]</scope>
    <source>
        <strain evidence="3 4">DSM 102940</strain>
    </source>
</reference>
<dbReference type="Proteomes" id="UP000294919">
    <property type="component" value="Unassembled WGS sequence"/>
</dbReference>
<dbReference type="AlphaFoldDB" id="A0A4R2KZF4"/>
<keyword evidence="3" id="KW-0132">Cell division</keyword>
<keyword evidence="2" id="KW-1133">Transmembrane helix</keyword>
<keyword evidence="3" id="KW-0131">Cell cycle</keyword>
<comment type="caution">
    <text evidence="3">The sequence shown here is derived from an EMBL/GenBank/DDBJ whole genome shotgun (WGS) entry which is preliminary data.</text>
</comment>
<feature type="transmembrane region" description="Helical" evidence="2">
    <location>
        <begin position="42"/>
        <end position="61"/>
    </location>
</feature>
<keyword evidence="1" id="KW-0175">Coiled coil</keyword>
<evidence type="ECO:0000313" key="3">
    <source>
        <dbReference type="EMBL" id="TCO79313.1"/>
    </source>
</evidence>